<dbReference type="InterPro" id="IPR010982">
    <property type="entry name" value="Lambda_DNA-bd_dom_sf"/>
</dbReference>
<dbReference type="Gene3D" id="3.40.50.300">
    <property type="entry name" value="P-loop containing nucleotide triphosphate hydrolases"/>
    <property type="match status" value="1"/>
</dbReference>
<dbReference type="GO" id="GO:0003677">
    <property type="term" value="F:DNA binding"/>
    <property type="evidence" value="ECO:0007669"/>
    <property type="project" value="InterPro"/>
</dbReference>
<gene>
    <name evidence="2" type="ORF">BWK59_11735</name>
</gene>
<dbReference type="EMBL" id="MTCZ01000148">
    <property type="protein sequence ID" value="OWP83212.1"/>
    <property type="molecule type" value="Genomic_DNA"/>
</dbReference>
<proteinExistence type="predicted"/>
<dbReference type="InterPro" id="IPR049945">
    <property type="entry name" value="AAA_22"/>
</dbReference>
<dbReference type="CDD" id="cd00093">
    <property type="entry name" value="HTH_XRE"/>
    <property type="match status" value="1"/>
</dbReference>
<dbReference type="InterPro" id="IPR001387">
    <property type="entry name" value="Cro/C1-type_HTH"/>
</dbReference>
<accession>A0A246GGB2</accession>
<organism evidence="2 3">
    <name type="scientific">Flavobacterium davisii</name>
    <dbReference type="NCBI Taxonomy" id="2906077"/>
    <lineage>
        <taxon>Bacteria</taxon>
        <taxon>Pseudomonadati</taxon>
        <taxon>Bacteroidota</taxon>
        <taxon>Flavobacteriia</taxon>
        <taxon>Flavobacteriales</taxon>
        <taxon>Flavobacteriaceae</taxon>
        <taxon>Flavobacterium</taxon>
    </lineage>
</organism>
<sequence>MTNEQKKQIQEEVIRQVSLSSQVKIANKAGVSNATISQMINGKWKSIADEMWRKVKIKLKIELDWVTAPTENLKKLIDYLIEAQNQGISFAVSDEAGVGKSEAYKLYSKMNKNVIYVECKTIWNTKDYMQALVTACGLDDYGTTKKLSDRFTDYLAELENPIVIIDQIDKLKDGSMDFFIDVYNDLSNSCAFCLSGVHAFEKRIKRGVSRDKTGYKEIFSRIGKKFLHLKKITIEDVRSICNANGVTDPEEIDYIFCNSDNDLRRVKKDVQNYFIKQRVQNAS</sequence>
<feature type="domain" description="HTH cro/C1-type" evidence="1">
    <location>
        <begin position="21"/>
        <end position="66"/>
    </location>
</feature>
<protein>
    <recommendedName>
        <fullName evidence="1">HTH cro/C1-type domain-containing protein</fullName>
    </recommendedName>
</protein>
<evidence type="ECO:0000259" key="1">
    <source>
        <dbReference type="PROSITE" id="PS50943"/>
    </source>
</evidence>
<dbReference type="Proteomes" id="UP000197768">
    <property type="component" value="Unassembled WGS sequence"/>
</dbReference>
<name>A0A246GGB2_9FLAO</name>
<reference evidence="2 3" key="1">
    <citation type="journal article" date="2017" name="Infect. Genet. Evol.">
        <title>Comparative genome analysis of fish pathogen Flavobacterium columnare reveals extensive sequence diversity within the species.</title>
        <authorList>
            <person name="Kayansamruaj P."/>
            <person name="Dong H.T."/>
            <person name="Hirono I."/>
            <person name="Kondo H."/>
            <person name="Senapin S."/>
            <person name="Rodkhum C."/>
        </authorList>
    </citation>
    <scope>NUCLEOTIDE SEQUENCE [LARGE SCALE GENOMIC DNA]</scope>
    <source>
        <strain evidence="2 3">1215</strain>
    </source>
</reference>
<dbReference type="GO" id="GO:0016887">
    <property type="term" value="F:ATP hydrolysis activity"/>
    <property type="evidence" value="ECO:0007669"/>
    <property type="project" value="InterPro"/>
</dbReference>
<evidence type="ECO:0000313" key="2">
    <source>
        <dbReference type="EMBL" id="OWP83212.1"/>
    </source>
</evidence>
<evidence type="ECO:0000313" key="3">
    <source>
        <dbReference type="Proteomes" id="UP000197768"/>
    </source>
</evidence>
<dbReference type="Pfam" id="PF13401">
    <property type="entry name" value="AAA_22"/>
    <property type="match status" value="1"/>
</dbReference>
<dbReference type="SUPFAM" id="SSF47413">
    <property type="entry name" value="lambda repressor-like DNA-binding domains"/>
    <property type="match status" value="1"/>
</dbReference>
<dbReference type="PROSITE" id="PS50943">
    <property type="entry name" value="HTH_CROC1"/>
    <property type="match status" value="1"/>
</dbReference>
<dbReference type="AlphaFoldDB" id="A0A246GGB2"/>
<dbReference type="SUPFAM" id="SSF52540">
    <property type="entry name" value="P-loop containing nucleoside triphosphate hydrolases"/>
    <property type="match status" value="1"/>
</dbReference>
<dbReference type="InterPro" id="IPR027417">
    <property type="entry name" value="P-loop_NTPase"/>
</dbReference>
<dbReference type="RefSeq" id="WP_088394111.1">
    <property type="nucleotide sequence ID" value="NZ_MTCZ01000148.1"/>
</dbReference>
<comment type="caution">
    <text evidence="2">The sequence shown here is derived from an EMBL/GenBank/DDBJ whole genome shotgun (WGS) entry which is preliminary data.</text>
</comment>